<dbReference type="OrthoDB" id="9802683at2"/>
<reference evidence="2 3" key="1">
    <citation type="submission" date="2018-10" db="EMBL/GenBank/DDBJ databases">
        <title>Genomic Encyclopedia of Archaeal and Bacterial Type Strains, Phase II (KMG-II): from individual species to whole genera.</title>
        <authorList>
            <person name="Goeker M."/>
        </authorList>
    </citation>
    <scope>NUCLEOTIDE SEQUENCE [LARGE SCALE GENOMIC DNA]</scope>
    <source>
        <strain evidence="2 3">DSM 14954</strain>
    </source>
</reference>
<comment type="caution">
    <text evidence="2">The sequence shown here is derived from an EMBL/GenBank/DDBJ whole genome shotgun (WGS) entry which is preliminary data.</text>
</comment>
<sequence length="403" mass="43380">MSVVARLLGALLLYAVLAAPAQAQEYQARFENQCCYLTLESGEVVSQFFEYTNTGTQFWSNADVFLGTSNPQNRASPFAHPSWMSNFRAARVSPQAVAPGQRGRFDFQILAPSVATPTTYREVFEVVREQVAWVAGSGVYLDYTVLPSLPPSVGFKSVEPTTNRAGTLTATVDATDNRGILRVDFSVGGKTFTVNSPQADGRTFTLSVPADQVPAGTHTLIARAIDHVGNFATATAGVTLTLADRDGDGVLEDTDCNDFAPLVKPGATEIPGNGLDEDCNGTDALPTVAASFQNQWLASTKTTKVTTLKVRGAPVNARVELRCAGRGCPFSVRRFNAKGGTLDLRRQYFRKAKLRVGATLEIRVLVPGFNGKVARFTMRKRRAPLTAYLCLAPGATKPTRTCA</sequence>
<gene>
    <name evidence="2" type="ORF">C8N24_4701</name>
</gene>
<dbReference type="GO" id="GO:0005975">
    <property type="term" value="P:carbohydrate metabolic process"/>
    <property type="evidence" value="ECO:0007669"/>
    <property type="project" value="UniProtKB-ARBA"/>
</dbReference>
<dbReference type="EMBL" id="RBIL01000002">
    <property type="protein sequence ID" value="RKQ86686.1"/>
    <property type="molecule type" value="Genomic_DNA"/>
</dbReference>
<protein>
    <submittedName>
        <fullName evidence="2">Putative metal-binding protein</fullName>
    </submittedName>
</protein>
<evidence type="ECO:0000313" key="2">
    <source>
        <dbReference type="EMBL" id="RKQ86686.1"/>
    </source>
</evidence>
<dbReference type="RefSeq" id="WP_147447942.1">
    <property type="nucleotide sequence ID" value="NZ_RBIL01000002.1"/>
</dbReference>
<keyword evidence="1" id="KW-0732">Signal</keyword>
<evidence type="ECO:0000313" key="3">
    <source>
        <dbReference type="Proteomes" id="UP000278962"/>
    </source>
</evidence>
<evidence type="ECO:0000256" key="1">
    <source>
        <dbReference type="SAM" id="SignalP"/>
    </source>
</evidence>
<dbReference type="Pfam" id="PF17957">
    <property type="entry name" value="Big_7"/>
    <property type="match status" value="1"/>
</dbReference>
<dbReference type="Proteomes" id="UP000278962">
    <property type="component" value="Unassembled WGS sequence"/>
</dbReference>
<accession>A0A660KYH2</accession>
<keyword evidence="3" id="KW-1185">Reference proteome</keyword>
<dbReference type="Pfam" id="PF11617">
    <property type="entry name" value="Cu-binding_MopE"/>
    <property type="match status" value="1"/>
</dbReference>
<name>A0A660KYH2_9ACTN</name>
<proteinExistence type="predicted"/>
<organism evidence="2 3">
    <name type="scientific">Solirubrobacter pauli</name>
    <dbReference type="NCBI Taxonomy" id="166793"/>
    <lineage>
        <taxon>Bacteria</taxon>
        <taxon>Bacillati</taxon>
        <taxon>Actinomycetota</taxon>
        <taxon>Thermoleophilia</taxon>
        <taxon>Solirubrobacterales</taxon>
        <taxon>Solirubrobacteraceae</taxon>
        <taxon>Solirubrobacter</taxon>
    </lineage>
</organism>
<dbReference type="Gene3D" id="2.60.40.10">
    <property type="entry name" value="Immunoglobulins"/>
    <property type="match status" value="2"/>
</dbReference>
<dbReference type="InterPro" id="IPR013783">
    <property type="entry name" value="Ig-like_fold"/>
</dbReference>
<feature type="chain" id="PRO_5024937794" evidence="1">
    <location>
        <begin position="24"/>
        <end position="403"/>
    </location>
</feature>
<dbReference type="InterPro" id="IPR021655">
    <property type="entry name" value="Put_metal-bd"/>
</dbReference>
<dbReference type="AlphaFoldDB" id="A0A660KYH2"/>
<feature type="signal peptide" evidence="1">
    <location>
        <begin position="1"/>
        <end position="23"/>
    </location>
</feature>